<protein>
    <submittedName>
        <fullName evidence="1">MerR family transcriptional regulator</fullName>
    </submittedName>
</protein>
<dbReference type="EMBL" id="JBBKAJ010000022">
    <property type="protein sequence ID" value="MEJ8635133.1"/>
    <property type="molecule type" value="Genomic_DNA"/>
</dbReference>
<name>A0ACC6PUH7_9ACTN</name>
<reference evidence="1" key="1">
    <citation type="submission" date="2024-03" db="EMBL/GenBank/DDBJ databases">
        <title>Novel Streptomyces species of biotechnological and ecological value are a feature of Machair soil.</title>
        <authorList>
            <person name="Prole J.R."/>
            <person name="Goodfellow M."/>
            <person name="Allenby N."/>
            <person name="Ward A.C."/>
        </authorList>
    </citation>
    <scope>NUCLEOTIDE SEQUENCE</scope>
    <source>
        <strain evidence="1">MS2.AVA.5</strain>
    </source>
</reference>
<keyword evidence="2" id="KW-1185">Reference proteome</keyword>
<gene>
    <name evidence="1" type="ORF">WKI67_17250</name>
</gene>
<dbReference type="Proteomes" id="UP001377168">
    <property type="component" value="Unassembled WGS sequence"/>
</dbReference>
<comment type="caution">
    <text evidence="1">The sequence shown here is derived from an EMBL/GenBank/DDBJ whole genome shotgun (WGS) entry which is preliminary data.</text>
</comment>
<evidence type="ECO:0000313" key="2">
    <source>
        <dbReference type="Proteomes" id="UP001377168"/>
    </source>
</evidence>
<accession>A0ACC6PUH7</accession>
<evidence type="ECO:0000313" key="1">
    <source>
        <dbReference type="EMBL" id="MEJ8635133.1"/>
    </source>
</evidence>
<proteinExistence type="predicted"/>
<organism evidence="1 2">
    <name type="scientific">Streptomyces achmelvichensis</name>
    <dbReference type="NCBI Taxonomy" id="3134111"/>
    <lineage>
        <taxon>Bacteria</taxon>
        <taxon>Bacillati</taxon>
        <taxon>Actinomycetota</taxon>
        <taxon>Actinomycetes</taxon>
        <taxon>Kitasatosporales</taxon>
        <taxon>Streptomycetaceae</taxon>
        <taxon>Streptomyces</taxon>
    </lineage>
</organism>
<sequence length="151" mass="16243">MDGQRGGGGTEEGGLLDIAEVARSTGVAPSALRYYERLGLVEPAGRHGLRRTYRPEVLDRVALIVGARATGFSLAELSDLLAAPPGELRARLAGKVDEIDRRIEEMRTARARIGHALTCRHPTLLDCPTFRAGLRELLPEVSGEPAPRLPG</sequence>